<dbReference type="Pfam" id="PF00134">
    <property type="entry name" value="Cyclin_N"/>
    <property type="match status" value="1"/>
</dbReference>
<keyword evidence="1" id="KW-0132">Cell division</keyword>
<dbReference type="InterPro" id="IPR039361">
    <property type="entry name" value="Cyclin"/>
</dbReference>
<feature type="domain" description="Cyclin C-terminal" evidence="7">
    <location>
        <begin position="295"/>
        <end position="400"/>
    </location>
</feature>
<proteinExistence type="inferred from homology"/>
<reference evidence="9" key="1">
    <citation type="submission" date="2025-08" db="UniProtKB">
        <authorList>
            <consortium name="RefSeq"/>
        </authorList>
    </citation>
    <scope>IDENTIFICATION</scope>
    <source>
        <tissue evidence="9">Muscle</tissue>
    </source>
</reference>
<feature type="domain" description="Cyclin-like" evidence="6">
    <location>
        <begin position="299"/>
        <end position="380"/>
    </location>
</feature>
<evidence type="ECO:0000256" key="2">
    <source>
        <dbReference type="ARBA" id="ARBA00023127"/>
    </source>
</evidence>
<feature type="domain" description="Cyclin-like" evidence="6">
    <location>
        <begin position="202"/>
        <end position="286"/>
    </location>
</feature>
<sequence length="400" mass="46011">MTSVNVLKGPGHKAKEGVKNDKLVNNISKRSAENSPEDIPKKRSVFGDITNALVGGHKKVFGQEVKKVGIRFSKKQKKTQQSEQVQDSLEEQNADNTYSEDTIRSSQEQGEDTTLYITAVEEQCVESEDKKPECEITAYVSQIVPSGVFDFDQECLEDPFSEAVYAKNIFSYYRERELMFPVEKYLRKQPEISKSMRAILVDWMVEVQESFELNHETLYLAVKLVDHYLMNNPVPKASLQLVGATAIFIACKFDERIPPVVDEFLYICDDAYSRKELLQMEIRLLKNINFDLGIPLSYRFLRRYARCDKISMEVLTLARYILETALMDYDLVDVKDSLLAAAALFLALKMKNITEWSPTLEYYSCYKSSDLEKLVLHLNKLISTPLHKNLQTVRTKYSHK</sequence>
<dbReference type="PANTHER" id="PTHR10177">
    <property type="entry name" value="CYCLINS"/>
    <property type="match status" value="1"/>
</dbReference>
<dbReference type="CDD" id="cd20508">
    <property type="entry name" value="CYCLIN_CCNB3_rpt1"/>
    <property type="match status" value="1"/>
</dbReference>
<keyword evidence="3" id="KW-0131">Cell cycle</keyword>
<dbReference type="InterPro" id="IPR004367">
    <property type="entry name" value="Cyclin_C-dom"/>
</dbReference>
<feature type="region of interest" description="Disordered" evidence="5">
    <location>
        <begin position="76"/>
        <end position="111"/>
    </location>
</feature>
<dbReference type="Gene3D" id="1.10.472.10">
    <property type="entry name" value="Cyclin-like"/>
    <property type="match status" value="2"/>
</dbReference>
<dbReference type="Proteomes" id="UP000694941">
    <property type="component" value="Unplaced"/>
</dbReference>
<dbReference type="SMART" id="SM00385">
    <property type="entry name" value="CYCLIN"/>
    <property type="match status" value="2"/>
</dbReference>
<evidence type="ECO:0000313" key="9">
    <source>
        <dbReference type="RefSeq" id="XP_013785797.1"/>
    </source>
</evidence>
<dbReference type="Pfam" id="PF02984">
    <property type="entry name" value="Cyclin_C"/>
    <property type="match status" value="1"/>
</dbReference>
<feature type="compositionally biased region" description="Basic and acidic residues" evidence="5">
    <location>
        <begin position="13"/>
        <end position="22"/>
    </location>
</feature>
<dbReference type="RefSeq" id="XP_013785797.1">
    <property type="nucleotide sequence ID" value="XM_013930343.1"/>
</dbReference>
<feature type="region of interest" description="Disordered" evidence="5">
    <location>
        <begin position="1"/>
        <end position="43"/>
    </location>
</feature>
<feature type="compositionally biased region" description="Polar residues" evidence="5">
    <location>
        <begin position="94"/>
        <end position="108"/>
    </location>
</feature>
<keyword evidence="8" id="KW-1185">Reference proteome</keyword>
<dbReference type="InterPro" id="IPR046965">
    <property type="entry name" value="Cyclin_A/B-like"/>
</dbReference>
<evidence type="ECO:0000259" key="6">
    <source>
        <dbReference type="SMART" id="SM00385"/>
    </source>
</evidence>
<evidence type="ECO:0000259" key="7">
    <source>
        <dbReference type="SMART" id="SM01332"/>
    </source>
</evidence>
<protein>
    <submittedName>
        <fullName evidence="9">G2/mitotic-specific cyclin-B3-like</fullName>
    </submittedName>
</protein>
<name>A0ABM1BNX2_LIMPO</name>
<dbReference type="PROSITE" id="PS00292">
    <property type="entry name" value="CYCLINS"/>
    <property type="match status" value="1"/>
</dbReference>
<evidence type="ECO:0000256" key="5">
    <source>
        <dbReference type="SAM" id="MobiDB-lite"/>
    </source>
</evidence>
<gene>
    <name evidence="9" type="primary">LOC106469832</name>
</gene>
<dbReference type="GeneID" id="106469832"/>
<dbReference type="InterPro" id="IPR048258">
    <property type="entry name" value="Cyclins_cyclin-box"/>
</dbReference>
<organism evidence="8 9">
    <name type="scientific">Limulus polyphemus</name>
    <name type="common">Atlantic horseshoe crab</name>
    <dbReference type="NCBI Taxonomy" id="6850"/>
    <lineage>
        <taxon>Eukaryota</taxon>
        <taxon>Metazoa</taxon>
        <taxon>Ecdysozoa</taxon>
        <taxon>Arthropoda</taxon>
        <taxon>Chelicerata</taxon>
        <taxon>Merostomata</taxon>
        <taxon>Xiphosura</taxon>
        <taxon>Limulidae</taxon>
        <taxon>Limulus</taxon>
    </lineage>
</organism>
<evidence type="ECO:0000256" key="4">
    <source>
        <dbReference type="RuleBase" id="RU000383"/>
    </source>
</evidence>
<evidence type="ECO:0000313" key="8">
    <source>
        <dbReference type="Proteomes" id="UP000694941"/>
    </source>
</evidence>
<accession>A0ABM1BNX2</accession>
<keyword evidence="2 4" id="KW-0195">Cyclin</keyword>
<dbReference type="InterPro" id="IPR036915">
    <property type="entry name" value="Cyclin-like_sf"/>
</dbReference>
<dbReference type="SUPFAM" id="SSF47954">
    <property type="entry name" value="Cyclin-like"/>
    <property type="match status" value="2"/>
</dbReference>
<dbReference type="InterPro" id="IPR006671">
    <property type="entry name" value="Cyclin_N"/>
</dbReference>
<dbReference type="InterPro" id="IPR013763">
    <property type="entry name" value="Cyclin-like_dom"/>
</dbReference>
<evidence type="ECO:0000256" key="3">
    <source>
        <dbReference type="ARBA" id="ARBA00023306"/>
    </source>
</evidence>
<dbReference type="SMART" id="SM01332">
    <property type="entry name" value="Cyclin_C"/>
    <property type="match status" value="1"/>
</dbReference>
<dbReference type="PIRSF" id="PIRSF001771">
    <property type="entry name" value="Cyclin_A_B_D_E"/>
    <property type="match status" value="1"/>
</dbReference>
<comment type="similarity">
    <text evidence="4">Belongs to the cyclin family.</text>
</comment>
<evidence type="ECO:0000256" key="1">
    <source>
        <dbReference type="ARBA" id="ARBA00022618"/>
    </source>
</evidence>